<feature type="domain" description="Fibronectin type-III" evidence="3">
    <location>
        <begin position="201"/>
        <end position="296"/>
    </location>
</feature>
<dbReference type="InterPro" id="IPR003961">
    <property type="entry name" value="FN3_dom"/>
</dbReference>
<dbReference type="CDD" id="cd00063">
    <property type="entry name" value="FN3"/>
    <property type="match status" value="1"/>
</dbReference>
<reference evidence="4 5" key="1">
    <citation type="submission" date="2023-07" db="EMBL/GenBank/DDBJ databases">
        <title>Sorghum-associated microbial communities from plants grown in Nebraska, USA.</title>
        <authorList>
            <person name="Schachtman D."/>
        </authorList>
    </citation>
    <scope>NUCLEOTIDE SEQUENCE [LARGE SCALE GENOMIC DNA]</scope>
    <source>
        <strain evidence="4 5">3773</strain>
    </source>
</reference>
<dbReference type="Pfam" id="PF18962">
    <property type="entry name" value="Por_Secre_tail"/>
    <property type="match status" value="1"/>
</dbReference>
<feature type="domain" description="Fibronectin type-III" evidence="3">
    <location>
        <begin position="712"/>
        <end position="803"/>
    </location>
</feature>
<comment type="caution">
    <text evidence="4">The sequence shown here is derived from an EMBL/GenBank/DDBJ whole genome shotgun (WGS) entry which is preliminary data.</text>
</comment>
<dbReference type="EMBL" id="JAVDVI010000016">
    <property type="protein sequence ID" value="MDR6969141.1"/>
    <property type="molecule type" value="Genomic_DNA"/>
</dbReference>
<dbReference type="Gene3D" id="2.60.120.200">
    <property type="match status" value="3"/>
</dbReference>
<organism evidence="4 5">
    <name type="scientific">Flavobacterium arsenatis</name>
    <dbReference type="NCBI Taxonomy" id="1484332"/>
    <lineage>
        <taxon>Bacteria</taxon>
        <taxon>Pseudomonadati</taxon>
        <taxon>Bacteroidota</taxon>
        <taxon>Flavobacteriia</taxon>
        <taxon>Flavobacteriales</taxon>
        <taxon>Flavobacteriaceae</taxon>
        <taxon>Flavobacterium</taxon>
    </lineage>
</organism>
<dbReference type="RefSeq" id="WP_310027899.1">
    <property type="nucleotide sequence ID" value="NZ_JAVDVI010000016.1"/>
</dbReference>
<gene>
    <name evidence="4" type="ORF">J2X31_003168</name>
</gene>
<dbReference type="Gene3D" id="2.60.40.10">
    <property type="entry name" value="Immunoglobulins"/>
    <property type="match status" value="3"/>
</dbReference>
<sequence length="1042" mass="112681">MKKITFCFALLVLTAFSGLAQVQLGDGTAIEKGVPYEPGTPYSYAQSIYLSSEISATGNINSIQWYFAGSSNLEGSQELTVYLGHTTKTSFSSGSDWEPIANLTEVYTGGIYANGSGWVTIYFNTEFSYNGTDNLVVAVKENSAESDSWEDHFYAYEVTGDRSITYSSWGEAVNTENPEEGISINFVPNVVFDGINQACPKPMNLLAEEPTTSGITLYWSSNAPVLGGSQYYISTNNTAPTATTEPTGSVSSGETAVVSSGLLSGTKYYVWVRDICESGPGTWSNMASFITDCEPTDSFFQNFNSASTGIVPICWSTIVYNANTTPSGSVTVTNEDGYTGNSIEFYRSDATSDLILVSPIVSNLADNTHRLKFYAKHSFSSQGGFSVGTMDGNTSDSNFTEVQSVSATNAFKEYTIDFTEVGFTGDTYIAIKLNTSDDNFLGYIDNIRWETAPSCADVSNVIVPIATTTTATVAWTSEEDVTEWEVVYSESATADPSTLTPVINVTDEPTALLTGLTAETNYFVWVRSVCDGLAYWIGPINFSSACQPINSINENFESTAGTNLPTCWSKILRGETLSPYASITAGYNDTATSGENSIHFYTGFPNSSPTDDMIVVTPNLGNLSNGTHRLKFFAKGTGNVQVGTLAGNSVSAEFNSFEAINVSNSGMTEYVFDFSSYDGTDTYIGIRYNVSTSNQNLYIDDVVWEPIPACPDVTNIDVVALSTTTLAVGWVTNGATQSQTAYGLSSVTDPNDAIISEILTIPSTEISGLNSNTLYKIWVRTVCGEADGNGTWIGPFSVRTPCEAVASFNETFEAAIAPDLPSCWSAILQGEDIGFASVGLVTWQPYEGEIGVEISNAGAPSTADIILASPVVSNLSAGTHRVRFFASHFDVANLDVGTLNDDNVFTFFEAIELTNVYEEYTVNFSSYTGTDTRIGFRMNSEEQYKSVNMDNIVWEIDPELSNGGFDSNRFSFYPNPVKEVLNLSYDQNITSVSVYNILGQEVIASKFNSNSAQINTSNLSTGSYIVKVYSENQTKTIKIIKE</sequence>
<dbReference type="SUPFAM" id="SSF49265">
    <property type="entry name" value="Fibronectin type III"/>
    <property type="match status" value="2"/>
</dbReference>
<evidence type="ECO:0000259" key="3">
    <source>
        <dbReference type="PROSITE" id="PS50853"/>
    </source>
</evidence>
<accession>A0ABU1TTH8</accession>
<dbReference type="SMART" id="SM00060">
    <property type="entry name" value="FN3"/>
    <property type="match status" value="3"/>
</dbReference>
<dbReference type="Proteomes" id="UP001255185">
    <property type="component" value="Unassembled WGS sequence"/>
</dbReference>
<dbReference type="InterPro" id="IPR026444">
    <property type="entry name" value="Secre_tail"/>
</dbReference>
<dbReference type="NCBIfam" id="TIGR04183">
    <property type="entry name" value="Por_Secre_tail"/>
    <property type="match status" value="1"/>
</dbReference>
<proteinExistence type="predicted"/>
<feature type="chain" id="PRO_5045528386" description="Fibronectin type-III domain-containing protein" evidence="2">
    <location>
        <begin position="21"/>
        <end position="1042"/>
    </location>
</feature>
<protein>
    <recommendedName>
        <fullName evidence="3">Fibronectin type-III domain-containing protein</fullName>
    </recommendedName>
</protein>
<dbReference type="PROSITE" id="PS50853">
    <property type="entry name" value="FN3"/>
    <property type="match status" value="3"/>
</dbReference>
<dbReference type="InterPro" id="IPR013783">
    <property type="entry name" value="Ig-like_fold"/>
</dbReference>
<dbReference type="InterPro" id="IPR036116">
    <property type="entry name" value="FN3_sf"/>
</dbReference>
<feature type="domain" description="Fibronectin type-III" evidence="3">
    <location>
        <begin position="457"/>
        <end position="548"/>
    </location>
</feature>
<dbReference type="InterPro" id="IPR008979">
    <property type="entry name" value="Galactose-bd-like_sf"/>
</dbReference>
<evidence type="ECO:0000256" key="2">
    <source>
        <dbReference type="SAM" id="SignalP"/>
    </source>
</evidence>
<evidence type="ECO:0000313" key="5">
    <source>
        <dbReference type="Proteomes" id="UP001255185"/>
    </source>
</evidence>
<feature type="signal peptide" evidence="2">
    <location>
        <begin position="1"/>
        <end position="20"/>
    </location>
</feature>
<keyword evidence="5" id="KW-1185">Reference proteome</keyword>
<name>A0ABU1TTH8_9FLAO</name>
<keyword evidence="1 2" id="KW-0732">Signal</keyword>
<evidence type="ECO:0000256" key="1">
    <source>
        <dbReference type="ARBA" id="ARBA00022729"/>
    </source>
</evidence>
<evidence type="ECO:0000313" key="4">
    <source>
        <dbReference type="EMBL" id="MDR6969141.1"/>
    </source>
</evidence>
<dbReference type="SUPFAM" id="SSF49785">
    <property type="entry name" value="Galactose-binding domain-like"/>
    <property type="match status" value="1"/>
</dbReference>